<evidence type="ECO:0000313" key="7">
    <source>
        <dbReference type="EMBL" id="MBN9673971.1"/>
    </source>
</evidence>
<feature type="transmembrane region" description="Helical" evidence="5">
    <location>
        <begin position="319"/>
        <end position="340"/>
    </location>
</feature>
<proteinExistence type="predicted"/>
<evidence type="ECO:0000256" key="2">
    <source>
        <dbReference type="ARBA" id="ARBA00022692"/>
    </source>
</evidence>
<dbReference type="AlphaFoldDB" id="A0A939EJP2"/>
<feature type="transmembrane region" description="Helical" evidence="5">
    <location>
        <begin position="49"/>
        <end position="69"/>
    </location>
</feature>
<evidence type="ECO:0000256" key="5">
    <source>
        <dbReference type="SAM" id="Phobius"/>
    </source>
</evidence>
<comment type="subcellular location">
    <subcellularLocation>
        <location evidence="1">Membrane</location>
        <topology evidence="1">Multi-pass membrane protein</topology>
    </subcellularLocation>
</comment>
<keyword evidence="2 5" id="KW-0812">Transmembrane</keyword>
<comment type="caution">
    <text evidence="7">The sequence shown here is derived from an EMBL/GenBank/DDBJ whole genome shotgun (WGS) entry which is preliminary data.</text>
</comment>
<dbReference type="Proteomes" id="UP000664096">
    <property type="component" value="Unassembled WGS sequence"/>
</dbReference>
<dbReference type="EMBL" id="JAEKJZ010000009">
    <property type="protein sequence ID" value="MBN9673971.1"/>
    <property type="molecule type" value="Genomic_DNA"/>
</dbReference>
<evidence type="ECO:0000313" key="8">
    <source>
        <dbReference type="Proteomes" id="UP000664096"/>
    </source>
</evidence>
<keyword evidence="4 5" id="KW-0472">Membrane</keyword>
<organism evidence="7 8">
    <name type="scientific">Roseibium aggregatum</name>
    <dbReference type="NCBI Taxonomy" id="187304"/>
    <lineage>
        <taxon>Bacteria</taxon>
        <taxon>Pseudomonadati</taxon>
        <taxon>Pseudomonadota</taxon>
        <taxon>Alphaproteobacteria</taxon>
        <taxon>Hyphomicrobiales</taxon>
        <taxon>Stappiaceae</taxon>
        <taxon>Roseibium</taxon>
    </lineage>
</organism>
<protein>
    <submittedName>
        <fullName evidence="7">FUSC family protein</fullName>
    </submittedName>
</protein>
<reference evidence="7" key="1">
    <citation type="submission" date="2020-12" db="EMBL/GenBank/DDBJ databases">
        <title>Oil enriched cultivation method for isolating marine PHA-producing bacteria.</title>
        <authorList>
            <person name="Zheng W."/>
            <person name="Yu S."/>
            <person name="Huang Y."/>
        </authorList>
    </citation>
    <scope>NUCLEOTIDE SEQUENCE</scope>
    <source>
        <strain evidence="7">SY-2-12</strain>
    </source>
</reference>
<evidence type="ECO:0000256" key="3">
    <source>
        <dbReference type="ARBA" id="ARBA00022989"/>
    </source>
</evidence>
<sequence length="382" mass="40407">MTRKSDTCPNEATAELALRRRDAAVLFLHRHRFLESLSLSAQPFLRNSLLAGFQAALAGAIVLPIVYYLTPWPHLAGFAALGSLVTLFGRFAPEAAQRRRIVLYSAVAQVLGVFVMSATGWLGLPSVPQLLLLALASGVFFFISLAGRFGPPGALIFIFAAGAAMGPLDSFHTVLERVAATAAGAALAWAVCALTERFRHTGDPELPLPVEPHQPVRARLSAAARIVLGAALAAFAVQTAGAGHPTWAVMGAVVVLQGANLQISMTRALQRMVGSLVGSALVWFVLAQEPSFATVILLVAFFQIATEFVIGANYGLGQIFVTPMALLMTYLAANGAHGASMAPERVFDTIVGSLIGIGLAVVFSSRDDRLHLARHHASRARA</sequence>
<evidence type="ECO:0000256" key="1">
    <source>
        <dbReference type="ARBA" id="ARBA00004141"/>
    </source>
</evidence>
<keyword evidence="3 5" id="KW-1133">Transmembrane helix</keyword>
<dbReference type="Pfam" id="PF13515">
    <property type="entry name" value="FUSC_2"/>
    <property type="match status" value="1"/>
</dbReference>
<feature type="domain" description="Integral membrane bound transporter" evidence="6">
    <location>
        <begin position="232"/>
        <end position="357"/>
    </location>
</feature>
<name>A0A939EJP2_9HYPH</name>
<evidence type="ECO:0000259" key="6">
    <source>
        <dbReference type="Pfam" id="PF13515"/>
    </source>
</evidence>
<dbReference type="RefSeq" id="WP_207144274.1">
    <property type="nucleotide sequence ID" value="NZ_JAEKJZ010000009.1"/>
</dbReference>
<feature type="transmembrane region" description="Helical" evidence="5">
    <location>
        <begin position="101"/>
        <end position="124"/>
    </location>
</feature>
<gene>
    <name evidence="7" type="ORF">JF539_26675</name>
</gene>
<dbReference type="InterPro" id="IPR049453">
    <property type="entry name" value="Memb_transporter_dom"/>
</dbReference>
<dbReference type="GO" id="GO:0016020">
    <property type="term" value="C:membrane"/>
    <property type="evidence" value="ECO:0007669"/>
    <property type="project" value="UniProtKB-SubCell"/>
</dbReference>
<feature type="transmembrane region" description="Helical" evidence="5">
    <location>
        <begin position="346"/>
        <end position="364"/>
    </location>
</feature>
<evidence type="ECO:0000256" key="4">
    <source>
        <dbReference type="ARBA" id="ARBA00023136"/>
    </source>
</evidence>
<accession>A0A939EJP2</accession>
<feature type="transmembrane region" description="Helical" evidence="5">
    <location>
        <begin position="75"/>
        <end position="92"/>
    </location>
</feature>